<keyword evidence="2" id="KW-0255">Endonuclease</keyword>
<name>A0ABT7KFQ3_9HYPH</name>
<keyword evidence="3" id="KW-1185">Reference proteome</keyword>
<dbReference type="EMBL" id="JARFYN010000016">
    <property type="protein sequence ID" value="MDL2406818.1"/>
    <property type="molecule type" value="Genomic_DNA"/>
</dbReference>
<sequence length="133" mass="14603">MTIARTVWPIHFGDFSGTEFERLVFAYHLCDGWTDLAWVGQTGSDQGRDIVGTRPFDDQPDERTVIQCVNRGSLTQAKAEKDMAAAVKAKTGKPDAFKFVCRGSISAQRQDEVRSAAAKLGVPKVVIWSGVEV</sequence>
<evidence type="ECO:0000259" key="1">
    <source>
        <dbReference type="Pfam" id="PF04471"/>
    </source>
</evidence>
<reference evidence="2" key="1">
    <citation type="submission" date="2023-06" db="EMBL/GenBank/DDBJ databases">
        <title>Phylogenetic Diversity of Rhizobium strains.</title>
        <authorList>
            <person name="Moura F.T."/>
            <person name="Helene L.C.F."/>
            <person name="Hungria M."/>
        </authorList>
    </citation>
    <scope>NUCLEOTIDE SEQUENCE</scope>
    <source>
        <strain evidence="2">CCGE524</strain>
    </source>
</reference>
<proteinExistence type="predicted"/>
<evidence type="ECO:0000313" key="3">
    <source>
        <dbReference type="Proteomes" id="UP001172630"/>
    </source>
</evidence>
<protein>
    <submittedName>
        <fullName evidence="2">Restriction endonuclease</fullName>
        <ecNumber evidence="2">3.1.21.-</ecNumber>
    </submittedName>
</protein>
<dbReference type="Proteomes" id="UP001172630">
    <property type="component" value="Unassembled WGS sequence"/>
</dbReference>
<keyword evidence="2" id="KW-0540">Nuclease</keyword>
<dbReference type="GO" id="GO:0004519">
    <property type="term" value="F:endonuclease activity"/>
    <property type="evidence" value="ECO:0007669"/>
    <property type="project" value="UniProtKB-KW"/>
</dbReference>
<evidence type="ECO:0000313" key="2">
    <source>
        <dbReference type="EMBL" id="MDL2406818.1"/>
    </source>
</evidence>
<gene>
    <name evidence="2" type="ORF">PY650_14345</name>
</gene>
<accession>A0ABT7KFQ3</accession>
<dbReference type="EC" id="3.1.21.-" evidence="2"/>
<dbReference type="InterPro" id="IPR007560">
    <property type="entry name" value="Restrct_endonuc_IV_Mrr"/>
</dbReference>
<dbReference type="GO" id="GO:0016787">
    <property type="term" value="F:hydrolase activity"/>
    <property type="evidence" value="ECO:0007669"/>
    <property type="project" value="UniProtKB-KW"/>
</dbReference>
<dbReference type="RefSeq" id="WP_285879971.1">
    <property type="nucleotide sequence ID" value="NZ_JARFYN010000016.1"/>
</dbReference>
<organism evidence="2 3">
    <name type="scientific">Rhizobium calliandrae</name>
    <dbReference type="NCBI Taxonomy" id="1312182"/>
    <lineage>
        <taxon>Bacteria</taxon>
        <taxon>Pseudomonadati</taxon>
        <taxon>Pseudomonadota</taxon>
        <taxon>Alphaproteobacteria</taxon>
        <taxon>Hyphomicrobiales</taxon>
        <taxon>Rhizobiaceae</taxon>
        <taxon>Rhizobium/Agrobacterium group</taxon>
        <taxon>Rhizobium</taxon>
    </lineage>
</organism>
<keyword evidence="2" id="KW-0378">Hydrolase</keyword>
<dbReference type="Pfam" id="PF04471">
    <property type="entry name" value="Mrr_cat"/>
    <property type="match status" value="1"/>
</dbReference>
<feature type="domain" description="Restriction endonuclease type IV Mrr" evidence="1">
    <location>
        <begin position="15"/>
        <end position="116"/>
    </location>
</feature>
<comment type="caution">
    <text evidence="2">The sequence shown here is derived from an EMBL/GenBank/DDBJ whole genome shotgun (WGS) entry which is preliminary data.</text>
</comment>